<reference evidence="1" key="1">
    <citation type="submission" date="2020-10" db="EMBL/GenBank/DDBJ databases">
        <title>Chromosome-scale genome assembly of the Allis shad, Alosa alosa.</title>
        <authorList>
            <person name="Margot Z."/>
            <person name="Christophe K."/>
            <person name="Cabau C."/>
            <person name="Louis A."/>
            <person name="Berthelot C."/>
            <person name="Parey E."/>
            <person name="Roest Crollius H."/>
            <person name="Montfort J."/>
            <person name="Robinson-Rechavi M."/>
            <person name="Bucao C."/>
            <person name="Bouchez O."/>
            <person name="Gislard M."/>
            <person name="Lluch J."/>
            <person name="Milhes M."/>
            <person name="Lampietro C."/>
            <person name="Lopez Roques C."/>
            <person name="Donnadieu C."/>
            <person name="Braasch I."/>
            <person name="Desvignes T."/>
            <person name="Postlethwait J."/>
            <person name="Bobe J."/>
            <person name="Guiguen Y."/>
        </authorList>
    </citation>
    <scope>NUCLEOTIDE SEQUENCE</scope>
    <source>
        <strain evidence="1">M-15738</strain>
        <tissue evidence="1">Blood</tissue>
    </source>
</reference>
<evidence type="ECO:0000313" key="2">
    <source>
        <dbReference type="Proteomes" id="UP000823561"/>
    </source>
</evidence>
<dbReference type="Proteomes" id="UP000823561">
    <property type="component" value="Chromosome 9"/>
</dbReference>
<protein>
    <submittedName>
        <fullName evidence="1">Uncharacterized protein</fullName>
    </submittedName>
</protein>
<comment type="caution">
    <text evidence="1">The sequence shown here is derived from an EMBL/GenBank/DDBJ whole genome shotgun (WGS) entry which is preliminary data.</text>
</comment>
<evidence type="ECO:0000313" key="1">
    <source>
        <dbReference type="EMBL" id="KAG5276275.1"/>
    </source>
</evidence>
<accession>A0AAV6GRF6</accession>
<keyword evidence="2" id="KW-1185">Reference proteome</keyword>
<proteinExistence type="predicted"/>
<dbReference type="AlphaFoldDB" id="A0AAV6GRF6"/>
<name>A0AAV6GRF6_9TELE</name>
<dbReference type="EMBL" id="JADWDJ010000009">
    <property type="protein sequence ID" value="KAG5276275.1"/>
    <property type="molecule type" value="Genomic_DNA"/>
</dbReference>
<organism evidence="1 2">
    <name type="scientific">Alosa alosa</name>
    <name type="common">allis shad</name>
    <dbReference type="NCBI Taxonomy" id="278164"/>
    <lineage>
        <taxon>Eukaryota</taxon>
        <taxon>Metazoa</taxon>
        <taxon>Chordata</taxon>
        <taxon>Craniata</taxon>
        <taxon>Vertebrata</taxon>
        <taxon>Euteleostomi</taxon>
        <taxon>Actinopterygii</taxon>
        <taxon>Neopterygii</taxon>
        <taxon>Teleostei</taxon>
        <taxon>Clupei</taxon>
        <taxon>Clupeiformes</taxon>
        <taxon>Clupeoidei</taxon>
        <taxon>Clupeidae</taxon>
        <taxon>Alosa</taxon>
    </lineage>
</organism>
<sequence length="114" mass="12875">MTVDGTSTLGEDAISLGCHREKMHAECHKKHLNLSILQDIMARTRVERTVYLENHSTMETLDEYPALRFPVILLAETNHQLDVDVDRSIMSGMGIVARKIIEECQRQAWGPGSL</sequence>
<gene>
    <name evidence="1" type="ORF">AALO_G00130060</name>
</gene>